<feature type="region of interest" description="Disordered" evidence="1">
    <location>
        <begin position="1"/>
        <end position="95"/>
    </location>
</feature>
<keyword evidence="3" id="KW-1185">Reference proteome</keyword>
<feature type="compositionally biased region" description="Basic residues" evidence="1">
    <location>
        <begin position="55"/>
        <end position="65"/>
    </location>
</feature>
<comment type="caution">
    <text evidence="2">The sequence shown here is derived from an EMBL/GenBank/DDBJ whole genome shotgun (WGS) entry which is preliminary data.</text>
</comment>
<proteinExistence type="predicted"/>
<feature type="compositionally biased region" description="Polar residues" evidence="1">
    <location>
        <begin position="110"/>
        <end position="126"/>
    </location>
</feature>
<dbReference type="Proteomes" id="UP001232148">
    <property type="component" value="Unassembled WGS sequence"/>
</dbReference>
<accession>A0AAD9H270</accession>
<feature type="compositionally biased region" description="Basic and acidic residues" evidence="1">
    <location>
        <begin position="11"/>
        <end position="34"/>
    </location>
</feature>
<protein>
    <submittedName>
        <fullName evidence="2">Uncharacterized protein</fullName>
    </submittedName>
</protein>
<name>A0AAD9H270_9PEZI</name>
<feature type="region of interest" description="Disordered" evidence="1">
    <location>
        <begin position="107"/>
        <end position="154"/>
    </location>
</feature>
<reference evidence="2" key="1">
    <citation type="submission" date="2021-06" db="EMBL/GenBank/DDBJ databases">
        <title>Comparative genomics, transcriptomics and evolutionary studies reveal genomic signatures of adaptation to plant cell wall in hemibiotrophic fungi.</title>
        <authorList>
            <consortium name="DOE Joint Genome Institute"/>
            <person name="Baroncelli R."/>
            <person name="Diaz J.F."/>
            <person name="Benocci T."/>
            <person name="Peng M."/>
            <person name="Battaglia E."/>
            <person name="Haridas S."/>
            <person name="Andreopoulos W."/>
            <person name="Labutti K."/>
            <person name="Pangilinan J."/>
            <person name="Floch G.L."/>
            <person name="Makela M.R."/>
            <person name="Henrissat B."/>
            <person name="Grigoriev I.V."/>
            <person name="Crouch J.A."/>
            <person name="De Vries R.P."/>
            <person name="Sukno S.A."/>
            <person name="Thon M.R."/>
        </authorList>
    </citation>
    <scope>NUCLEOTIDE SEQUENCE</scope>
    <source>
        <strain evidence="2">MAFF235873</strain>
    </source>
</reference>
<sequence length="154" mass="16925">MANSWIAYDRQGSEEKRRREERHTGDTQTVERNRTGGVARTGQASQARRGEVKGKARQGKARQGKAPKTGVGGGGEGFPKEVKWGHDKAKQGQGHLEEVYEVPAFKERATSASEKYTSQPASQSITRFRYHGDGEGDGDSDSDEGGHPWPIKEE</sequence>
<feature type="compositionally biased region" description="Basic and acidic residues" evidence="1">
    <location>
        <begin position="78"/>
        <end position="95"/>
    </location>
</feature>
<dbReference type="EMBL" id="MU843215">
    <property type="protein sequence ID" value="KAK2020567.1"/>
    <property type="molecule type" value="Genomic_DNA"/>
</dbReference>
<organism evidence="2 3">
    <name type="scientific">Colletotrichum zoysiae</name>
    <dbReference type="NCBI Taxonomy" id="1216348"/>
    <lineage>
        <taxon>Eukaryota</taxon>
        <taxon>Fungi</taxon>
        <taxon>Dikarya</taxon>
        <taxon>Ascomycota</taxon>
        <taxon>Pezizomycotina</taxon>
        <taxon>Sordariomycetes</taxon>
        <taxon>Hypocreomycetidae</taxon>
        <taxon>Glomerellales</taxon>
        <taxon>Glomerellaceae</taxon>
        <taxon>Colletotrichum</taxon>
        <taxon>Colletotrichum graminicola species complex</taxon>
    </lineage>
</organism>
<evidence type="ECO:0000313" key="2">
    <source>
        <dbReference type="EMBL" id="KAK2020567.1"/>
    </source>
</evidence>
<dbReference type="AlphaFoldDB" id="A0AAD9H270"/>
<gene>
    <name evidence="2" type="ORF">LX32DRAFT_688249</name>
</gene>
<evidence type="ECO:0000256" key="1">
    <source>
        <dbReference type="SAM" id="MobiDB-lite"/>
    </source>
</evidence>
<evidence type="ECO:0000313" key="3">
    <source>
        <dbReference type="Proteomes" id="UP001232148"/>
    </source>
</evidence>
<feature type="compositionally biased region" description="Basic and acidic residues" evidence="1">
    <location>
        <begin position="144"/>
        <end position="154"/>
    </location>
</feature>